<evidence type="ECO:0000259" key="4">
    <source>
        <dbReference type="Pfam" id="PF16422"/>
    </source>
</evidence>
<feature type="region of interest" description="Disordered" evidence="2">
    <location>
        <begin position="348"/>
        <end position="381"/>
    </location>
</feature>
<keyword evidence="6" id="KW-1185">Reference proteome</keyword>
<keyword evidence="1" id="KW-0804">Transcription</keyword>
<evidence type="ECO:0000256" key="3">
    <source>
        <dbReference type="SAM" id="Phobius"/>
    </source>
</evidence>
<feature type="compositionally biased region" description="Pro residues" evidence="2">
    <location>
        <begin position="172"/>
        <end position="181"/>
    </location>
</feature>
<feature type="compositionally biased region" description="Basic and acidic residues" evidence="2">
    <location>
        <begin position="191"/>
        <end position="201"/>
    </location>
</feature>
<dbReference type="Ensembl" id="ENSACAT00000042400.1">
    <property type="protein sequence ID" value="ENSACAP00000034413.1"/>
    <property type="gene ID" value="ENSACAG00000036357.1"/>
</dbReference>
<evidence type="ECO:0000313" key="5">
    <source>
        <dbReference type="Ensembl" id="ENSACAP00000034413.1"/>
    </source>
</evidence>
<dbReference type="PANTHER" id="PTHR10747">
    <property type="entry name" value="TRANSCRIPTION FACTOR COE FAMILY MEMBER"/>
    <property type="match status" value="1"/>
</dbReference>
<accession>A0A803TGS3</accession>
<sequence>LLVCEILTIIVVVVVILCSLGPSALPPAWEAREPKARGSRAAFWSPGTAGWKCSPVSSLSLSIALFLSLLALLSLPGTLRVRSGVGLARAHFEKQPPSNLRKSNFFHFVLALYDRQGQPVEIERTAFVGFVEKEKEANSEKTNNGIHYRLQLLYSNGEPCLPSLRSPSSPTAHPPPLPPFEPVSRLKSRLGGKEAGGERGEATLPRGFGSHKGRGASLRATGVPFLVPKALSASSFRPRPRLDGLRSPASLRLRSSGVGVHSNWDENPNFPRQTAEPGLALPSFLLPFASRQAFLRLPFRGWEEEAELPPGPGVKPGLRPRGSRWKAGGRGGRRDPLLLVAMVEERREGAGEGEEGEGGVLFSFAPGGRGQKKGHGRRPNSLLRRWLC</sequence>
<dbReference type="GeneTree" id="ENSGT00950000182859"/>
<reference evidence="5" key="1">
    <citation type="submission" date="2009-12" db="EMBL/GenBank/DDBJ databases">
        <title>The Genome Sequence of Anolis carolinensis (Green Anole Lizard).</title>
        <authorList>
            <consortium name="The Genome Sequencing Platform"/>
            <person name="Di Palma F."/>
            <person name="Alfoldi J."/>
            <person name="Heiman D."/>
            <person name="Young S."/>
            <person name="Grabherr M."/>
            <person name="Johnson J."/>
            <person name="Lander E.S."/>
            <person name="Lindblad-Toh K."/>
        </authorList>
    </citation>
    <scope>NUCLEOTIDE SEQUENCE [LARGE SCALE GENOMIC DNA]</scope>
    <source>
        <strain evidence="5">JBL SC #1</strain>
    </source>
</reference>
<keyword evidence="1" id="KW-0863">Zinc-finger</keyword>
<keyword evidence="1" id="KW-0862">Zinc</keyword>
<keyword evidence="1" id="KW-0805">Transcription regulation</keyword>
<dbReference type="InterPro" id="IPR003523">
    <property type="entry name" value="Transcription_factor_COE"/>
</dbReference>
<proteinExistence type="inferred from homology"/>
<dbReference type="InParanoid" id="A0A803TGS3"/>
<feature type="region of interest" description="Disordered" evidence="2">
    <location>
        <begin position="306"/>
        <end position="330"/>
    </location>
</feature>
<keyword evidence="1" id="KW-0217">Developmental protein</keyword>
<dbReference type="AlphaFoldDB" id="A0A803TGS3"/>
<dbReference type="GO" id="GO:0005634">
    <property type="term" value="C:nucleus"/>
    <property type="evidence" value="ECO:0007669"/>
    <property type="project" value="UniProtKB-SubCell"/>
</dbReference>
<comment type="similarity">
    <text evidence="1">Belongs to the COE family.</text>
</comment>
<dbReference type="Gene3D" id="2.60.40.3180">
    <property type="entry name" value="Transcription factor COE1, DNA-binding domain"/>
    <property type="match status" value="1"/>
</dbReference>
<reference evidence="5" key="2">
    <citation type="submission" date="2025-08" db="UniProtKB">
        <authorList>
            <consortium name="Ensembl"/>
        </authorList>
    </citation>
    <scope>IDENTIFICATION</scope>
</reference>
<feature type="transmembrane region" description="Helical" evidence="3">
    <location>
        <begin position="7"/>
        <end position="29"/>
    </location>
</feature>
<dbReference type="Pfam" id="PF16422">
    <property type="entry name" value="COE1_DBD"/>
    <property type="match status" value="1"/>
</dbReference>
<dbReference type="Proteomes" id="UP000001646">
    <property type="component" value="Unplaced"/>
</dbReference>
<keyword evidence="1" id="KW-0479">Metal-binding</keyword>
<dbReference type="InterPro" id="IPR038173">
    <property type="entry name" value="COE_DBD_sf"/>
</dbReference>
<reference evidence="5" key="3">
    <citation type="submission" date="2025-09" db="UniProtKB">
        <authorList>
            <consortium name="Ensembl"/>
        </authorList>
    </citation>
    <scope>IDENTIFICATION</scope>
</reference>
<dbReference type="GO" id="GO:0006355">
    <property type="term" value="P:regulation of DNA-templated transcription"/>
    <property type="evidence" value="ECO:0007669"/>
    <property type="project" value="InterPro"/>
</dbReference>
<evidence type="ECO:0000256" key="2">
    <source>
        <dbReference type="SAM" id="MobiDB-lite"/>
    </source>
</evidence>
<dbReference type="GO" id="GO:0003677">
    <property type="term" value="F:DNA binding"/>
    <property type="evidence" value="ECO:0007669"/>
    <property type="project" value="UniProtKB-KW"/>
</dbReference>
<evidence type="ECO:0000313" key="6">
    <source>
        <dbReference type="Proteomes" id="UP000001646"/>
    </source>
</evidence>
<comment type="subcellular location">
    <subcellularLocation>
        <location evidence="1">Nucleus</location>
    </subcellularLocation>
</comment>
<keyword evidence="1" id="KW-0238">DNA-binding</keyword>
<keyword evidence="3" id="KW-0472">Membrane</keyword>
<evidence type="ECO:0000256" key="1">
    <source>
        <dbReference type="RuleBase" id="RU004489"/>
    </source>
</evidence>
<dbReference type="InterPro" id="IPR032200">
    <property type="entry name" value="COE_DBD"/>
</dbReference>
<feature type="region of interest" description="Disordered" evidence="2">
    <location>
        <begin position="163"/>
        <end position="215"/>
    </location>
</feature>
<protein>
    <submittedName>
        <fullName evidence="5">EBF transcription factor 1</fullName>
    </submittedName>
</protein>
<name>A0A803TGS3_ANOCA</name>
<keyword evidence="3" id="KW-1133">Transmembrane helix</keyword>
<keyword evidence="1" id="KW-0539">Nucleus</keyword>
<keyword evidence="3" id="KW-0812">Transmembrane</keyword>
<dbReference type="GO" id="GO:0008270">
    <property type="term" value="F:zinc ion binding"/>
    <property type="evidence" value="ECO:0007669"/>
    <property type="project" value="UniProtKB-KW"/>
</dbReference>
<feature type="domain" description="Transcription factor COE DNA-binding" evidence="4">
    <location>
        <begin position="78"/>
        <end position="157"/>
    </location>
</feature>
<organism evidence="5 6">
    <name type="scientific">Anolis carolinensis</name>
    <name type="common">Green anole</name>
    <name type="synonym">American chameleon</name>
    <dbReference type="NCBI Taxonomy" id="28377"/>
    <lineage>
        <taxon>Eukaryota</taxon>
        <taxon>Metazoa</taxon>
        <taxon>Chordata</taxon>
        <taxon>Craniata</taxon>
        <taxon>Vertebrata</taxon>
        <taxon>Euteleostomi</taxon>
        <taxon>Lepidosauria</taxon>
        <taxon>Squamata</taxon>
        <taxon>Bifurcata</taxon>
        <taxon>Unidentata</taxon>
        <taxon>Episquamata</taxon>
        <taxon>Toxicofera</taxon>
        <taxon>Iguania</taxon>
        <taxon>Dactyloidae</taxon>
        <taxon>Anolis</taxon>
    </lineage>
</organism>